<feature type="domain" description="Histidine kinase" evidence="13">
    <location>
        <begin position="244"/>
        <end position="450"/>
    </location>
</feature>
<keyword evidence="8 12" id="KW-1133">Transmembrane helix</keyword>
<proteinExistence type="predicted"/>
<feature type="compositionally biased region" description="Polar residues" evidence="11">
    <location>
        <begin position="455"/>
        <end position="464"/>
    </location>
</feature>
<evidence type="ECO:0000256" key="12">
    <source>
        <dbReference type="SAM" id="Phobius"/>
    </source>
</evidence>
<evidence type="ECO:0000259" key="14">
    <source>
        <dbReference type="PROSITE" id="PS50885"/>
    </source>
</evidence>
<keyword evidence="16" id="KW-1185">Reference proteome</keyword>
<dbReference type="Gene3D" id="3.30.565.10">
    <property type="entry name" value="Histidine kinase-like ATPase, C-terminal domain"/>
    <property type="match status" value="1"/>
</dbReference>
<dbReference type="EMBL" id="CABFMQ020000077">
    <property type="protein sequence ID" value="VTZ50146.1"/>
    <property type="molecule type" value="Genomic_DNA"/>
</dbReference>
<keyword evidence="5 15" id="KW-0808">Transferase</keyword>
<dbReference type="PANTHER" id="PTHR45436:SF8">
    <property type="entry name" value="HISTIDINE KINASE"/>
    <property type="match status" value="1"/>
</dbReference>
<dbReference type="PROSITE" id="PS50885">
    <property type="entry name" value="HAMP"/>
    <property type="match status" value="1"/>
</dbReference>
<evidence type="ECO:0000256" key="6">
    <source>
        <dbReference type="ARBA" id="ARBA00022692"/>
    </source>
</evidence>
<dbReference type="CDD" id="cd00082">
    <property type="entry name" value="HisKA"/>
    <property type="match status" value="1"/>
</dbReference>
<dbReference type="RefSeq" id="WP_174512293.1">
    <property type="nucleotide sequence ID" value="NZ_CABFMQ020000077.1"/>
</dbReference>
<dbReference type="SMART" id="SM00388">
    <property type="entry name" value="HisKA"/>
    <property type="match status" value="1"/>
</dbReference>
<dbReference type="Proteomes" id="UP000485880">
    <property type="component" value="Unassembled WGS sequence"/>
</dbReference>
<keyword evidence="10 12" id="KW-0472">Membrane</keyword>
<dbReference type="InterPro" id="IPR005467">
    <property type="entry name" value="His_kinase_dom"/>
</dbReference>
<comment type="catalytic activity">
    <reaction evidence="1">
        <text>ATP + protein L-histidine = ADP + protein N-phospho-L-histidine.</text>
        <dbReference type="EC" id="2.7.13.3"/>
    </reaction>
</comment>
<comment type="subcellular location">
    <subcellularLocation>
        <location evidence="2">Membrane</location>
    </subcellularLocation>
</comment>
<keyword evidence="4" id="KW-0597">Phosphoprotein</keyword>
<evidence type="ECO:0000256" key="10">
    <source>
        <dbReference type="ARBA" id="ARBA00023136"/>
    </source>
</evidence>
<evidence type="ECO:0000256" key="5">
    <source>
        <dbReference type="ARBA" id="ARBA00022679"/>
    </source>
</evidence>
<evidence type="ECO:0000256" key="9">
    <source>
        <dbReference type="ARBA" id="ARBA00023012"/>
    </source>
</evidence>
<gene>
    <name evidence="15" type="ORF">MPC4_200028</name>
</gene>
<organism evidence="15 16">
    <name type="scientific">Methylocella tundrae</name>
    <dbReference type="NCBI Taxonomy" id="227605"/>
    <lineage>
        <taxon>Bacteria</taxon>
        <taxon>Pseudomonadati</taxon>
        <taxon>Pseudomonadota</taxon>
        <taxon>Alphaproteobacteria</taxon>
        <taxon>Hyphomicrobiales</taxon>
        <taxon>Beijerinckiaceae</taxon>
        <taxon>Methylocella</taxon>
    </lineage>
</organism>
<dbReference type="PANTHER" id="PTHR45436">
    <property type="entry name" value="SENSOR HISTIDINE KINASE YKOH"/>
    <property type="match status" value="1"/>
</dbReference>
<dbReference type="Pfam" id="PF00672">
    <property type="entry name" value="HAMP"/>
    <property type="match status" value="1"/>
</dbReference>
<feature type="region of interest" description="Disordered" evidence="11">
    <location>
        <begin position="453"/>
        <end position="485"/>
    </location>
</feature>
<sequence>MWTPIANLRRSATFRLAVFFAFAIVAATSLVLAFVYWQVDKSDTAHFHRLLVDEAAAVINEPESQLRRQLELRLTRDLRRVDYAALFDVGGKHVFGNVAALPDDLPIDGGAHLVEVPARFVGPGGKNEPALFVARRRPDGGVLLFGRNLYEVYIVRQFVLEALALGIAPTIVLALIIGSIFSVRAARRLKSINGQIMRIMHGDLNERLPTHSSSDDLDHVARAVNIMLDEIVRLLEQIKSVGDNIAHDLRTPLAVMRARLERSLESDSVETLRAAGEKAIADLDHALTTVSALLRISEIEHGRKTSSFSEVDLKEVCVNTFDLFEPLAAEKSIAFTIDAPAPLLVAGDFDLLVEAVANLIDNAIKFTPTGGSVKIIAKMAPSGPLVRVSDTGPGVALSDRGSIFKRFYRSEKNRHIPGAGLGLSMAATIARLHGFDLRVADNHPGAAFEMAAQGVGQSTASPSPDHSRLAQIPPTPSNAAAQSIK</sequence>
<dbReference type="SUPFAM" id="SSF55874">
    <property type="entry name" value="ATPase domain of HSP90 chaperone/DNA topoisomerase II/histidine kinase"/>
    <property type="match status" value="1"/>
</dbReference>
<reference evidence="15 16" key="1">
    <citation type="submission" date="2019-05" db="EMBL/GenBank/DDBJ databases">
        <authorList>
            <person name="Farhan Ul Haque M."/>
        </authorList>
    </citation>
    <scope>NUCLEOTIDE SEQUENCE [LARGE SCALE GENOMIC DNA]</scope>
    <source>
        <strain evidence="15">2</strain>
    </source>
</reference>
<evidence type="ECO:0000256" key="7">
    <source>
        <dbReference type="ARBA" id="ARBA00022777"/>
    </source>
</evidence>
<feature type="transmembrane region" description="Helical" evidence="12">
    <location>
        <begin position="12"/>
        <end position="37"/>
    </location>
</feature>
<dbReference type="InterPro" id="IPR003594">
    <property type="entry name" value="HATPase_dom"/>
</dbReference>
<evidence type="ECO:0000313" key="16">
    <source>
        <dbReference type="Proteomes" id="UP000485880"/>
    </source>
</evidence>
<protein>
    <recommendedName>
        <fullName evidence="3">histidine kinase</fullName>
        <ecNumber evidence="3">2.7.13.3</ecNumber>
    </recommendedName>
</protein>
<dbReference type="PRINTS" id="PR00344">
    <property type="entry name" value="BCTRLSENSOR"/>
</dbReference>
<dbReference type="PROSITE" id="PS50109">
    <property type="entry name" value="HIS_KIN"/>
    <property type="match status" value="1"/>
</dbReference>
<keyword evidence="7 15" id="KW-0418">Kinase</keyword>
<evidence type="ECO:0000256" key="8">
    <source>
        <dbReference type="ARBA" id="ARBA00022989"/>
    </source>
</evidence>
<accession>A0A8B6M5U2</accession>
<dbReference type="InterPro" id="IPR036097">
    <property type="entry name" value="HisK_dim/P_sf"/>
</dbReference>
<dbReference type="SMART" id="SM00387">
    <property type="entry name" value="HATPase_c"/>
    <property type="match status" value="1"/>
</dbReference>
<dbReference type="InterPro" id="IPR003661">
    <property type="entry name" value="HisK_dim/P_dom"/>
</dbReference>
<dbReference type="Pfam" id="PF00512">
    <property type="entry name" value="HisKA"/>
    <property type="match status" value="1"/>
</dbReference>
<dbReference type="SUPFAM" id="SSF47384">
    <property type="entry name" value="Homodimeric domain of signal transducing histidine kinase"/>
    <property type="match status" value="1"/>
</dbReference>
<evidence type="ECO:0000256" key="11">
    <source>
        <dbReference type="SAM" id="MobiDB-lite"/>
    </source>
</evidence>
<dbReference type="AlphaFoldDB" id="A0A8B6M5U2"/>
<dbReference type="SUPFAM" id="SSF158472">
    <property type="entry name" value="HAMP domain-like"/>
    <property type="match status" value="1"/>
</dbReference>
<evidence type="ECO:0000256" key="2">
    <source>
        <dbReference type="ARBA" id="ARBA00004370"/>
    </source>
</evidence>
<keyword evidence="9" id="KW-0902">Two-component regulatory system</keyword>
<keyword evidence="6 12" id="KW-0812">Transmembrane</keyword>
<evidence type="ECO:0000256" key="1">
    <source>
        <dbReference type="ARBA" id="ARBA00000085"/>
    </source>
</evidence>
<dbReference type="Pfam" id="PF02518">
    <property type="entry name" value="HATPase_c"/>
    <property type="match status" value="1"/>
</dbReference>
<dbReference type="InterPro" id="IPR036890">
    <property type="entry name" value="HATPase_C_sf"/>
</dbReference>
<dbReference type="Gene3D" id="6.10.340.10">
    <property type="match status" value="1"/>
</dbReference>
<dbReference type="CDD" id="cd06225">
    <property type="entry name" value="HAMP"/>
    <property type="match status" value="1"/>
</dbReference>
<evidence type="ECO:0000313" key="15">
    <source>
        <dbReference type="EMBL" id="VTZ50146.1"/>
    </source>
</evidence>
<dbReference type="SMART" id="SM00304">
    <property type="entry name" value="HAMP"/>
    <property type="match status" value="1"/>
</dbReference>
<evidence type="ECO:0000256" key="4">
    <source>
        <dbReference type="ARBA" id="ARBA00022553"/>
    </source>
</evidence>
<dbReference type="InterPro" id="IPR003660">
    <property type="entry name" value="HAMP_dom"/>
</dbReference>
<dbReference type="InterPro" id="IPR050428">
    <property type="entry name" value="TCS_sensor_his_kinase"/>
</dbReference>
<comment type="caution">
    <text evidence="15">The sequence shown here is derived from an EMBL/GenBank/DDBJ whole genome shotgun (WGS) entry which is preliminary data.</text>
</comment>
<dbReference type="GO" id="GO:0000155">
    <property type="term" value="F:phosphorelay sensor kinase activity"/>
    <property type="evidence" value="ECO:0007669"/>
    <property type="project" value="InterPro"/>
</dbReference>
<evidence type="ECO:0000259" key="13">
    <source>
        <dbReference type="PROSITE" id="PS50109"/>
    </source>
</evidence>
<dbReference type="EC" id="2.7.13.3" evidence="3"/>
<dbReference type="Gene3D" id="1.10.287.130">
    <property type="match status" value="1"/>
</dbReference>
<evidence type="ECO:0000256" key="3">
    <source>
        <dbReference type="ARBA" id="ARBA00012438"/>
    </source>
</evidence>
<dbReference type="InterPro" id="IPR004358">
    <property type="entry name" value="Sig_transdc_His_kin-like_C"/>
</dbReference>
<feature type="domain" description="HAMP" evidence="14">
    <location>
        <begin position="183"/>
        <end position="236"/>
    </location>
</feature>
<name>A0A8B6M5U2_METTU</name>
<feature type="transmembrane region" description="Helical" evidence="12">
    <location>
        <begin position="158"/>
        <end position="181"/>
    </location>
</feature>
<dbReference type="GO" id="GO:0005886">
    <property type="term" value="C:plasma membrane"/>
    <property type="evidence" value="ECO:0007669"/>
    <property type="project" value="TreeGrafter"/>
</dbReference>